<evidence type="ECO:0000313" key="3">
    <source>
        <dbReference type="Proteomes" id="UP001152797"/>
    </source>
</evidence>
<protein>
    <submittedName>
        <fullName evidence="2">F-box/LRR-repeat protein 4 (AtFBL4)</fullName>
    </submittedName>
</protein>
<evidence type="ECO:0000313" key="2">
    <source>
        <dbReference type="EMBL" id="CAL4793279.1"/>
    </source>
</evidence>
<dbReference type="OrthoDB" id="550575at2759"/>
<dbReference type="Gene3D" id="3.80.10.10">
    <property type="entry name" value="Ribonuclease Inhibitor"/>
    <property type="match status" value="2"/>
</dbReference>
<dbReference type="EMBL" id="CAMXCT020003735">
    <property type="protein sequence ID" value="CAL1159342.1"/>
    <property type="molecule type" value="Genomic_DNA"/>
</dbReference>
<name>A0A9P1GAQ5_9DINO</name>
<dbReference type="SUPFAM" id="SSF52047">
    <property type="entry name" value="RNI-like"/>
    <property type="match status" value="1"/>
</dbReference>
<reference evidence="1" key="1">
    <citation type="submission" date="2022-10" db="EMBL/GenBank/DDBJ databases">
        <authorList>
            <person name="Chen Y."/>
            <person name="Dougan E. K."/>
            <person name="Chan C."/>
            <person name="Rhodes N."/>
            <person name="Thang M."/>
        </authorList>
    </citation>
    <scope>NUCLEOTIDE SEQUENCE</scope>
</reference>
<reference evidence="2 3" key="2">
    <citation type="submission" date="2024-05" db="EMBL/GenBank/DDBJ databases">
        <authorList>
            <person name="Chen Y."/>
            <person name="Shah S."/>
            <person name="Dougan E. K."/>
            <person name="Thang M."/>
            <person name="Chan C."/>
        </authorList>
    </citation>
    <scope>NUCLEOTIDE SEQUENCE [LARGE SCALE GENOMIC DNA]</scope>
</reference>
<gene>
    <name evidence="1" type="ORF">C1SCF055_LOCUS31651</name>
</gene>
<dbReference type="PANTHER" id="PTHR13382:SF21">
    <property type="entry name" value="OS12G0601000 PROTEIN"/>
    <property type="match status" value="1"/>
</dbReference>
<organism evidence="1">
    <name type="scientific">Cladocopium goreaui</name>
    <dbReference type="NCBI Taxonomy" id="2562237"/>
    <lineage>
        <taxon>Eukaryota</taxon>
        <taxon>Sar</taxon>
        <taxon>Alveolata</taxon>
        <taxon>Dinophyceae</taxon>
        <taxon>Suessiales</taxon>
        <taxon>Symbiodiniaceae</taxon>
        <taxon>Cladocopium</taxon>
    </lineage>
</organism>
<dbReference type="PANTHER" id="PTHR13382">
    <property type="entry name" value="MITOCHONDRIAL ATP SYNTHASE COUPLING FACTOR B"/>
    <property type="match status" value="1"/>
</dbReference>
<proteinExistence type="predicted"/>
<dbReference type="InterPro" id="IPR032675">
    <property type="entry name" value="LRR_dom_sf"/>
</dbReference>
<dbReference type="AlphaFoldDB" id="A0A9P1GAQ5"/>
<sequence>MEDDRRHILNCIAGRALDEEPLAEDPSYHRVNQTLRGIFAVSGWRQAVERDIVEALQLPEILGAAQREELVLDFTGSVALQDACAVAIGRCLASSALSAALRRLEVSCRWCPEISHEFLITLAPALPQKLQALILRFGFAAKKVDEEGIEALAKAIPRSLTELFLDFADGTRLGDVGLKAIAEALPPKLEHLTLGLAGWVKLSDRGLWNLQHHLPKTLISLKLDCFIMSLQTKLGDPGLASLASKLSQLEQLQQLDLSFKSVRHVGDGGLSALAAALPKGLKTLRLVLDNCAALTDAGLSALGEALPAGLEKLQLFCNDCELLGDGTLAAVGGAELPCLQHLELSMSGANFTDAGLAALKLKDSLRLLSLSLSGAQLRGPGLCTLARRMPKEVKALHLCFSNCGILEDLGLRALGDALPQLNSLTMSLDNCEQLTDHGLAGTELRHWRS</sequence>
<evidence type="ECO:0000313" key="1">
    <source>
        <dbReference type="EMBL" id="CAI4005967.1"/>
    </source>
</evidence>
<dbReference type="InterPro" id="IPR050648">
    <property type="entry name" value="F-box_LRR-repeat"/>
</dbReference>
<dbReference type="EMBL" id="CAMXCT030003735">
    <property type="protein sequence ID" value="CAL4793279.1"/>
    <property type="molecule type" value="Genomic_DNA"/>
</dbReference>
<accession>A0A9P1GAQ5</accession>
<dbReference type="GO" id="GO:0005737">
    <property type="term" value="C:cytoplasm"/>
    <property type="evidence" value="ECO:0007669"/>
    <property type="project" value="TreeGrafter"/>
</dbReference>
<comment type="caution">
    <text evidence="1">The sequence shown here is derived from an EMBL/GenBank/DDBJ whole genome shotgun (WGS) entry which is preliminary data.</text>
</comment>
<keyword evidence="3" id="KW-1185">Reference proteome</keyword>
<dbReference type="Proteomes" id="UP001152797">
    <property type="component" value="Unassembled WGS sequence"/>
</dbReference>
<dbReference type="EMBL" id="CAMXCT010003735">
    <property type="protein sequence ID" value="CAI4005967.1"/>
    <property type="molecule type" value="Genomic_DNA"/>
</dbReference>